<dbReference type="OrthoDB" id="2257100at2759"/>
<dbReference type="InParanoid" id="A0A409VUR6"/>
<feature type="compositionally biased region" description="Polar residues" evidence="2">
    <location>
        <begin position="67"/>
        <end position="82"/>
    </location>
</feature>
<sequence>MHTPMSKEEMDEQYNLAQISTLFEMPMGGVPAYVNLSVHPGMSQTHSRSISSESNSSLVEATHPSRTHPSLQTYSPSGTSPNELMPADAPTQRRRYATASSSSVRRDVPPYMTARRRPAQQISDEEDELAEEPLPENATEQEKMDYRRRQNTLAARRSRRRRLLQFQKLEEDVARLTREKDIWRERALMMERLLTTHGLPCPNFDQ</sequence>
<gene>
    <name evidence="4" type="ORF">CVT26_013272</name>
</gene>
<keyword evidence="5" id="KW-1185">Reference proteome</keyword>
<dbReference type="InterPro" id="IPR004827">
    <property type="entry name" value="bZIP"/>
</dbReference>
<reference evidence="4 5" key="1">
    <citation type="journal article" date="2018" name="Evol. Lett.">
        <title>Horizontal gene cluster transfer increased hallucinogenic mushroom diversity.</title>
        <authorList>
            <person name="Reynolds H.T."/>
            <person name="Vijayakumar V."/>
            <person name="Gluck-Thaler E."/>
            <person name="Korotkin H.B."/>
            <person name="Matheny P.B."/>
            <person name="Slot J.C."/>
        </authorList>
    </citation>
    <scope>NUCLEOTIDE SEQUENCE [LARGE SCALE GENOMIC DNA]</scope>
    <source>
        <strain evidence="4 5">SRW20</strain>
    </source>
</reference>
<evidence type="ECO:0000256" key="2">
    <source>
        <dbReference type="SAM" id="MobiDB-lite"/>
    </source>
</evidence>
<evidence type="ECO:0000259" key="3">
    <source>
        <dbReference type="PROSITE" id="PS50217"/>
    </source>
</evidence>
<feature type="compositionally biased region" description="Acidic residues" evidence="2">
    <location>
        <begin position="123"/>
        <end position="134"/>
    </location>
</feature>
<accession>A0A409VUR6</accession>
<dbReference type="AlphaFoldDB" id="A0A409VUR6"/>
<keyword evidence="1" id="KW-0175">Coiled coil</keyword>
<feature type="coiled-coil region" evidence="1">
    <location>
        <begin position="159"/>
        <end position="186"/>
    </location>
</feature>
<dbReference type="STRING" id="231916.A0A409VUR6"/>
<dbReference type="PROSITE" id="PS50217">
    <property type="entry name" value="BZIP"/>
    <property type="match status" value="1"/>
</dbReference>
<feature type="compositionally biased region" description="Low complexity" evidence="2">
    <location>
        <begin position="47"/>
        <end position="57"/>
    </location>
</feature>
<dbReference type="PROSITE" id="PS00036">
    <property type="entry name" value="BZIP_BASIC"/>
    <property type="match status" value="1"/>
</dbReference>
<dbReference type="Proteomes" id="UP000284706">
    <property type="component" value="Unassembled WGS sequence"/>
</dbReference>
<organism evidence="4 5">
    <name type="scientific">Gymnopilus dilepis</name>
    <dbReference type="NCBI Taxonomy" id="231916"/>
    <lineage>
        <taxon>Eukaryota</taxon>
        <taxon>Fungi</taxon>
        <taxon>Dikarya</taxon>
        <taxon>Basidiomycota</taxon>
        <taxon>Agaricomycotina</taxon>
        <taxon>Agaricomycetes</taxon>
        <taxon>Agaricomycetidae</taxon>
        <taxon>Agaricales</taxon>
        <taxon>Agaricineae</taxon>
        <taxon>Hymenogastraceae</taxon>
        <taxon>Gymnopilus</taxon>
    </lineage>
</organism>
<feature type="region of interest" description="Disordered" evidence="2">
    <location>
        <begin position="41"/>
        <end position="155"/>
    </location>
</feature>
<dbReference type="Gene3D" id="3.30.160.60">
    <property type="entry name" value="Classic Zinc Finger"/>
    <property type="match status" value="1"/>
</dbReference>
<dbReference type="Pfam" id="PF07716">
    <property type="entry name" value="bZIP_2"/>
    <property type="match status" value="1"/>
</dbReference>
<evidence type="ECO:0000313" key="4">
    <source>
        <dbReference type="EMBL" id="PPQ69983.1"/>
    </source>
</evidence>
<name>A0A409VUR6_9AGAR</name>
<dbReference type="SMART" id="SM00338">
    <property type="entry name" value="BRLZ"/>
    <property type="match status" value="1"/>
</dbReference>
<dbReference type="GO" id="GO:0003700">
    <property type="term" value="F:DNA-binding transcription factor activity"/>
    <property type="evidence" value="ECO:0007669"/>
    <property type="project" value="InterPro"/>
</dbReference>
<feature type="domain" description="BZIP" evidence="3">
    <location>
        <begin position="141"/>
        <end position="192"/>
    </location>
</feature>
<evidence type="ECO:0000256" key="1">
    <source>
        <dbReference type="SAM" id="Coils"/>
    </source>
</evidence>
<dbReference type="InterPro" id="IPR046347">
    <property type="entry name" value="bZIP_sf"/>
</dbReference>
<comment type="caution">
    <text evidence="4">The sequence shown here is derived from an EMBL/GenBank/DDBJ whole genome shotgun (WGS) entry which is preliminary data.</text>
</comment>
<dbReference type="EMBL" id="NHYE01005556">
    <property type="protein sequence ID" value="PPQ69983.1"/>
    <property type="molecule type" value="Genomic_DNA"/>
</dbReference>
<evidence type="ECO:0000313" key="5">
    <source>
        <dbReference type="Proteomes" id="UP000284706"/>
    </source>
</evidence>
<protein>
    <recommendedName>
        <fullName evidence="3">BZIP domain-containing protein</fullName>
    </recommendedName>
</protein>
<dbReference type="SUPFAM" id="SSF57959">
    <property type="entry name" value="Leucine zipper domain"/>
    <property type="match status" value="1"/>
</dbReference>
<proteinExistence type="predicted"/>